<keyword evidence="2" id="KW-0521">NADP</keyword>
<dbReference type="InterPro" id="IPR036291">
    <property type="entry name" value="NAD(P)-bd_dom_sf"/>
</dbReference>
<dbReference type="Gene3D" id="3.40.50.720">
    <property type="entry name" value="NAD(P)-binding Rossmann-like Domain"/>
    <property type="match status" value="1"/>
</dbReference>
<dbReference type="PANTHER" id="PTHR24320:SF282">
    <property type="entry name" value="WW DOMAIN-CONTAINING OXIDOREDUCTASE"/>
    <property type="match status" value="1"/>
</dbReference>
<evidence type="ECO:0000313" key="5">
    <source>
        <dbReference type="Proteomes" id="UP000184300"/>
    </source>
</evidence>
<evidence type="ECO:0000256" key="2">
    <source>
        <dbReference type="ARBA" id="ARBA00022857"/>
    </source>
</evidence>
<accession>A0A1L9VR18</accession>
<protein>
    <submittedName>
        <fullName evidence="4">Uncharacterized protein</fullName>
    </submittedName>
</protein>
<keyword evidence="5" id="KW-1185">Reference proteome</keyword>
<comment type="similarity">
    <text evidence="1">Belongs to the short-chain dehydrogenases/reductases (SDR) family.</text>
</comment>
<evidence type="ECO:0000256" key="1">
    <source>
        <dbReference type="ARBA" id="ARBA00006484"/>
    </source>
</evidence>
<proteinExistence type="inferred from homology"/>
<reference evidence="5" key="1">
    <citation type="journal article" date="2017" name="Genome Biol.">
        <title>Comparative genomics reveals high biological diversity and specific adaptations in the industrially and medically important fungal genus Aspergillus.</title>
        <authorList>
            <person name="de Vries R.P."/>
            <person name="Riley R."/>
            <person name="Wiebenga A."/>
            <person name="Aguilar-Osorio G."/>
            <person name="Amillis S."/>
            <person name="Uchima C.A."/>
            <person name="Anderluh G."/>
            <person name="Asadollahi M."/>
            <person name="Askin M."/>
            <person name="Barry K."/>
            <person name="Battaglia E."/>
            <person name="Bayram O."/>
            <person name="Benocci T."/>
            <person name="Braus-Stromeyer S.A."/>
            <person name="Caldana C."/>
            <person name="Canovas D."/>
            <person name="Cerqueira G.C."/>
            <person name="Chen F."/>
            <person name="Chen W."/>
            <person name="Choi C."/>
            <person name="Clum A."/>
            <person name="Dos Santos R.A."/>
            <person name="Damasio A.R."/>
            <person name="Diallinas G."/>
            <person name="Emri T."/>
            <person name="Fekete E."/>
            <person name="Flipphi M."/>
            <person name="Freyberg S."/>
            <person name="Gallo A."/>
            <person name="Gournas C."/>
            <person name="Habgood R."/>
            <person name="Hainaut M."/>
            <person name="Harispe M.L."/>
            <person name="Henrissat B."/>
            <person name="Hilden K.S."/>
            <person name="Hope R."/>
            <person name="Hossain A."/>
            <person name="Karabika E."/>
            <person name="Karaffa L."/>
            <person name="Karanyi Z."/>
            <person name="Krasevec N."/>
            <person name="Kuo A."/>
            <person name="Kusch H."/>
            <person name="LaButti K."/>
            <person name="Lagendijk E.L."/>
            <person name="Lapidus A."/>
            <person name="Levasseur A."/>
            <person name="Lindquist E."/>
            <person name="Lipzen A."/>
            <person name="Logrieco A.F."/>
            <person name="MacCabe A."/>
            <person name="Maekelae M.R."/>
            <person name="Malavazi I."/>
            <person name="Melin P."/>
            <person name="Meyer V."/>
            <person name="Mielnichuk N."/>
            <person name="Miskei M."/>
            <person name="Molnar A.P."/>
            <person name="Mule G."/>
            <person name="Ngan C.Y."/>
            <person name="Orejas M."/>
            <person name="Orosz E."/>
            <person name="Ouedraogo J.P."/>
            <person name="Overkamp K.M."/>
            <person name="Park H.-S."/>
            <person name="Perrone G."/>
            <person name="Piumi F."/>
            <person name="Punt P.J."/>
            <person name="Ram A.F."/>
            <person name="Ramon A."/>
            <person name="Rauscher S."/>
            <person name="Record E."/>
            <person name="Riano-Pachon D.M."/>
            <person name="Robert V."/>
            <person name="Roehrig J."/>
            <person name="Ruller R."/>
            <person name="Salamov A."/>
            <person name="Salih N.S."/>
            <person name="Samson R.A."/>
            <person name="Sandor E."/>
            <person name="Sanguinetti M."/>
            <person name="Schuetze T."/>
            <person name="Sepcic K."/>
            <person name="Shelest E."/>
            <person name="Sherlock G."/>
            <person name="Sophianopoulou V."/>
            <person name="Squina F.M."/>
            <person name="Sun H."/>
            <person name="Susca A."/>
            <person name="Todd R.B."/>
            <person name="Tsang A."/>
            <person name="Unkles S.E."/>
            <person name="van de Wiele N."/>
            <person name="van Rossen-Uffink D."/>
            <person name="Oliveira J.V."/>
            <person name="Vesth T.C."/>
            <person name="Visser J."/>
            <person name="Yu J.-H."/>
            <person name="Zhou M."/>
            <person name="Andersen M.R."/>
            <person name="Archer D.B."/>
            <person name="Baker S.E."/>
            <person name="Benoit I."/>
            <person name="Brakhage A.A."/>
            <person name="Braus G.H."/>
            <person name="Fischer R."/>
            <person name="Frisvad J.C."/>
            <person name="Goldman G.H."/>
            <person name="Houbraken J."/>
            <person name="Oakley B."/>
            <person name="Pocsi I."/>
            <person name="Scazzocchio C."/>
            <person name="Seiboth B."/>
            <person name="vanKuyk P.A."/>
            <person name="Wortman J."/>
            <person name="Dyer P.S."/>
            <person name="Grigoriev I.V."/>
        </authorList>
    </citation>
    <scope>NUCLEOTIDE SEQUENCE [LARGE SCALE GENOMIC DNA]</scope>
    <source>
        <strain evidence="5">CBS 516.65</strain>
    </source>
</reference>
<dbReference type="VEuPathDB" id="FungiDB:ASPGLDRAFT_44137"/>
<dbReference type="EMBL" id="KV878892">
    <property type="protein sequence ID" value="OJJ86359.1"/>
    <property type="molecule type" value="Genomic_DNA"/>
</dbReference>
<dbReference type="Proteomes" id="UP000184300">
    <property type="component" value="Unassembled WGS sequence"/>
</dbReference>
<evidence type="ECO:0000313" key="4">
    <source>
        <dbReference type="EMBL" id="OJJ86359.1"/>
    </source>
</evidence>
<organism evidence="4 5">
    <name type="scientific">Aspergillus glaucus CBS 516.65</name>
    <dbReference type="NCBI Taxonomy" id="1160497"/>
    <lineage>
        <taxon>Eukaryota</taxon>
        <taxon>Fungi</taxon>
        <taxon>Dikarya</taxon>
        <taxon>Ascomycota</taxon>
        <taxon>Pezizomycotina</taxon>
        <taxon>Eurotiomycetes</taxon>
        <taxon>Eurotiomycetidae</taxon>
        <taxon>Eurotiales</taxon>
        <taxon>Aspergillaceae</taxon>
        <taxon>Aspergillus</taxon>
        <taxon>Aspergillus subgen. Aspergillus</taxon>
    </lineage>
</organism>
<sequence>MGARSVQKAEEAVLDIKKEAPSAHIVFLEIDLAPLSNLRQTLSCLKTTVSISSSNNARVFATPPGLTTDGYEIQFGTNYMGPALLTRLLLPVLDKTASTIPRSDVRIVNVNSEMYRWPPKGGLLSQIKTPLTEISTTTRYTQSKLANIYLAKSYAKRYPHIKSVALHPGLVQTNIGGGMVANPILSFIFNQILTRTASVDVPTGALNQIWASSAHSDEVKSGAYYIPFFSRRQTEWT</sequence>
<dbReference type="PANTHER" id="PTHR24320">
    <property type="entry name" value="RETINOL DEHYDROGENASE"/>
    <property type="match status" value="1"/>
</dbReference>
<dbReference type="RefSeq" id="XP_022403048.1">
    <property type="nucleotide sequence ID" value="XM_022545961.1"/>
</dbReference>
<evidence type="ECO:0000256" key="3">
    <source>
        <dbReference type="ARBA" id="ARBA00023002"/>
    </source>
</evidence>
<dbReference type="GO" id="GO:0016491">
    <property type="term" value="F:oxidoreductase activity"/>
    <property type="evidence" value="ECO:0007669"/>
    <property type="project" value="UniProtKB-KW"/>
</dbReference>
<gene>
    <name evidence="4" type="ORF">ASPGLDRAFT_44137</name>
</gene>
<keyword evidence="3" id="KW-0560">Oxidoreductase</keyword>
<dbReference type="STRING" id="1160497.A0A1L9VR18"/>
<dbReference type="OrthoDB" id="191139at2759"/>
<dbReference type="GeneID" id="34462222"/>
<dbReference type="SUPFAM" id="SSF51735">
    <property type="entry name" value="NAD(P)-binding Rossmann-fold domains"/>
    <property type="match status" value="1"/>
</dbReference>
<name>A0A1L9VR18_ASPGL</name>
<dbReference type="AlphaFoldDB" id="A0A1L9VR18"/>